<protein>
    <submittedName>
        <fullName evidence="2 4">Uncharacterized protein</fullName>
    </submittedName>
</protein>
<dbReference type="Proteomes" id="UP000272942">
    <property type="component" value="Unassembled WGS sequence"/>
</dbReference>
<keyword evidence="3" id="KW-1185">Reference proteome</keyword>
<reference evidence="2 3" key="2">
    <citation type="submission" date="2018-11" db="EMBL/GenBank/DDBJ databases">
        <authorList>
            <consortium name="Pathogen Informatics"/>
        </authorList>
    </citation>
    <scope>NUCLEOTIDE SEQUENCE [LARGE SCALE GENOMIC DNA]</scope>
    <source>
        <strain evidence="2 3">Egypt</strain>
    </source>
</reference>
<feature type="region of interest" description="Disordered" evidence="1">
    <location>
        <begin position="48"/>
        <end position="75"/>
    </location>
</feature>
<proteinExistence type="predicted"/>
<feature type="compositionally biased region" description="Polar residues" evidence="1">
    <location>
        <begin position="307"/>
        <end position="319"/>
    </location>
</feature>
<dbReference type="WBParaSite" id="ECPE_0000997401-mRNA-1">
    <property type="protein sequence ID" value="ECPE_0000997401-mRNA-1"/>
    <property type="gene ID" value="ECPE_0000997401"/>
</dbReference>
<sequence length="365" mass="40782">MVRNSRTFRKRISSTCLKRRVTESSDLTKTKESLETRQNAVSLRRRVTSLSSNAAASQGDANSHGHSRSNFHTERRRRLQTVIREIYQGVRRAHLVARWSQVIDLMQSNRHLLRDQLRTAKAANLSASSVLASDDLLSLSNDPAMLSSPPPTAAQHQAILAEPVEIPQLYNQFGRFEARIGGKLYRVGLNMIPQIDPVPQMCTWAPVQHNFSVEDETELSNLPYMGDDQAQEDASFLEELLNNYDGRLHGNFPFDFEEVFLGPLVSEVARHWPEISRKCGLPVANSGITDRGLPESETHNALGDTTKAASRTDSKSPLVSATRKSKRIRSDTDPDPDNQPPTTSHLLTGCETLETLPVAYSEFPK</sequence>
<organism evidence="4">
    <name type="scientific">Echinostoma caproni</name>
    <dbReference type="NCBI Taxonomy" id="27848"/>
    <lineage>
        <taxon>Eukaryota</taxon>
        <taxon>Metazoa</taxon>
        <taxon>Spiralia</taxon>
        <taxon>Lophotrochozoa</taxon>
        <taxon>Platyhelminthes</taxon>
        <taxon>Trematoda</taxon>
        <taxon>Digenea</taxon>
        <taxon>Plagiorchiida</taxon>
        <taxon>Echinostomata</taxon>
        <taxon>Echinostomatoidea</taxon>
        <taxon>Echinostomatidae</taxon>
        <taxon>Echinostoma</taxon>
    </lineage>
</organism>
<accession>A0A183ASK8</accession>
<name>A0A183ASK8_9TREM</name>
<reference evidence="4" key="1">
    <citation type="submission" date="2016-06" db="UniProtKB">
        <authorList>
            <consortium name="WormBaseParasite"/>
        </authorList>
    </citation>
    <scope>IDENTIFICATION</scope>
</reference>
<evidence type="ECO:0000313" key="4">
    <source>
        <dbReference type="WBParaSite" id="ECPE_0000997401-mRNA-1"/>
    </source>
</evidence>
<evidence type="ECO:0000256" key="1">
    <source>
        <dbReference type="SAM" id="MobiDB-lite"/>
    </source>
</evidence>
<feature type="compositionally biased region" description="Basic residues" evidence="1">
    <location>
        <begin position="65"/>
        <end position="75"/>
    </location>
</feature>
<gene>
    <name evidence="2" type="ORF">ECPE_LOCUS9943</name>
</gene>
<dbReference type="AlphaFoldDB" id="A0A183ASK8"/>
<dbReference type="OrthoDB" id="6141102at2759"/>
<dbReference type="EMBL" id="UZAN01048217">
    <property type="protein sequence ID" value="VDP86232.1"/>
    <property type="molecule type" value="Genomic_DNA"/>
</dbReference>
<evidence type="ECO:0000313" key="2">
    <source>
        <dbReference type="EMBL" id="VDP86232.1"/>
    </source>
</evidence>
<evidence type="ECO:0000313" key="3">
    <source>
        <dbReference type="Proteomes" id="UP000272942"/>
    </source>
</evidence>
<feature type="region of interest" description="Disordered" evidence="1">
    <location>
        <begin position="290"/>
        <end position="350"/>
    </location>
</feature>